<evidence type="ECO:0000313" key="4">
    <source>
        <dbReference type="Proteomes" id="UP000010164"/>
    </source>
</evidence>
<dbReference type="PATRIC" id="fig|1177179.3.peg.190"/>
<comment type="caution">
    <text evidence="3">The sequence shown here is derived from an EMBL/GenBank/DDBJ whole genome shotgun (WGS) entry which is preliminary data.</text>
</comment>
<dbReference type="eggNOG" id="ENOG50330HB">
    <property type="taxonomic scope" value="Bacteria"/>
</dbReference>
<protein>
    <recommendedName>
        <fullName evidence="2">Flavinylation-associated cytochrome domain-containing protein</fullName>
    </recommendedName>
</protein>
<keyword evidence="1" id="KW-0472">Membrane</keyword>
<evidence type="ECO:0000259" key="2">
    <source>
        <dbReference type="Pfam" id="PF14358"/>
    </source>
</evidence>
<dbReference type="EMBL" id="AMRJ01000001">
    <property type="protein sequence ID" value="EKF76023.1"/>
    <property type="molecule type" value="Genomic_DNA"/>
</dbReference>
<feature type="transmembrane region" description="Helical" evidence="1">
    <location>
        <begin position="73"/>
        <end position="93"/>
    </location>
</feature>
<dbReference type="AlphaFoldDB" id="L0WGP1"/>
<organism evidence="3 4">
    <name type="scientific">Alcanivorax hongdengensis A-11-3</name>
    <dbReference type="NCBI Taxonomy" id="1177179"/>
    <lineage>
        <taxon>Bacteria</taxon>
        <taxon>Pseudomonadati</taxon>
        <taxon>Pseudomonadota</taxon>
        <taxon>Gammaproteobacteria</taxon>
        <taxon>Oceanospirillales</taxon>
        <taxon>Alcanivoracaceae</taxon>
        <taxon>Alcanivorax</taxon>
    </lineage>
</organism>
<gene>
    <name evidence="3" type="ORF">A11A3_00975</name>
</gene>
<keyword evidence="4" id="KW-1185">Reference proteome</keyword>
<feature type="transmembrane region" description="Helical" evidence="1">
    <location>
        <begin position="41"/>
        <end position="61"/>
    </location>
</feature>
<sequence length="170" mass="18258">MKLSREWATPLTMGVFTLMAVTGVLMFFHLNSGLNKLFHEWAGWLMIGGVLLHVLVNKTSFKRHFVAGKTGPVIMLVCVLALAASFFSLPGMGPGKHGDNPAMLAFSAVSQAPLTQVAQLAGKPVEQVITELAQAGIIIDDPQASLAQSLGRDFRRQGAALRTVFANAER</sequence>
<accession>L0WGP1</accession>
<proteinExistence type="predicted"/>
<dbReference type="InterPro" id="IPR025517">
    <property type="entry name" value="DUF4405"/>
</dbReference>
<evidence type="ECO:0000313" key="3">
    <source>
        <dbReference type="EMBL" id="EKF76023.1"/>
    </source>
</evidence>
<feature type="transmembrane region" description="Helical" evidence="1">
    <location>
        <begin position="7"/>
        <end position="29"/>
    </location>
</feature>
<dbReference type="Proteomes" id="UP000010164">
    <property type="component" value="Unassembled WGS sequence"/>
</dbReference>
<dbReference type="Pfam" id="PF14358">
    <property type="entry name" value="DUF4405"/>
    <property type="match status" value="1"/>
</dbReference>
<evidence type="ECO:0000256" key="1">
    <source>
        <dbReference type="SAM" id="Phobius"/>
    </source>
</evidence>
<name>L0WGP1_9GAMM</name>
<keyword evidence="1" id="KW-0812">Transmembrane</keyword>
<feature type="domain" description="Flavinylation-associated cytochrome" evidence="2">
    <location>
        <begin position="7"/>
        <end position="57"/>
    </location>
</feature>
<reference evidence="3 4" key="1">
    <citation type="journal article" date="2012" name="J. Bacteriol.">
        <title>Genome Sequence of the Alkane-Degrading Bacterium Alcanivorax hongdengensis Type Strain A-11-3.</title>
        <authorList>
            <person name="Lai Q."/>
            <person name="Shao Z."/>
        </authorList>
    </citation>
    <scope>NUCLEOTIDE SEQUENCE [LARGE SCALE GENOMIC DNA]</scope>
    <source>
        <strain evidence="3 4">A-11-3</strain>
    </source>
</reference>
<keyword evidence="1" id="KW-1133">Transmembrane helix</keyword>